<keyword evidence="1" id="KW-0805">Transcription regulation</keyword>
<name>A0A6N2R8B4_9FIRM</name>
<dbReference type="SUPFAM" id="SSF46785">
    <property type="entry name" value="Winged helix' DNA-binding domain"/>
    <property type="match status" value="1"/>
</dbReference>
<accession>A0A6N2R8B4</accession>
<evidence type="ECO:0000259" key="5">
    <source>
        <dbReference type="PROSITE" id="PS50995"/>
    </source>
</evidence>
<dbReference type="AlphaFoldDB" id="A0A6N2R8B4"/>
<dbReference type="Gene3D" id="1.10.10.10">
    <property type="entry name" value="Winged helix-like DNA-binding domain superfamily/Winged helix DNA-binding domain"/>
    <property type="match status" value="1"/>
</dbReference>
<organism evidence="6">
    <name type="scientific">uncultured Anaerotruncus sp</name>
    <dbReference type="NCBI Taxonomy" id="905011"/>
    <lineage>
        <taxon>Bacteria</taxon>
        <taxon>Bacillati</taxon>
        <taxon>Bacillota</taxon>
        <taxon>Clostridia</taxon>
        <taxon>Eubacteriales</taxon>
        <taxon>Oscillospiraceae</taxon>
        <taxon>Anaerotruncus</taxon>
        <taxon>environmental samples</taxon>
    </lineage>
</organism>
<dbReference type="EMBL" id="CACRSL010000003">
    <property type="protein sequence ID" value="VYS76519.1"/>
    <property type="molecule type" value="Genomic_DNA"/>
</dbReference>
<feature type="region of interest" description="Disordered" evidence="4">
    <location>
        <begin position="144"/>
        <end position="170"/>
    </location>
</feature>
<dbReference type="InterPro" id="IPR000835">
    <property type="entry name" value="HTH_MarR-typ"/>
</dbReference>
<keyword evidence="2" id="KW-0238">DNA-binding</keyword>
<proteinExistence type="predicted"/>
<keyword evidence="3" id="KW-0804">Transcription</keyword>
<dbReference type="SMART" id="SM00347">
    <property type="entry name" value="HTH_MARR"/>
    <property type="match status" value="1"/>
</dbReference>
<evidence type="ECO:0000256" key="2">
    <source>
        <dbReference type="ARBA" id="ARBA00023125"/>
    </source>
</evidence>
<dbReference type="InterPro" id="IPR036390">
    <property type="entry name" value="WH_DNA-bd_sf"/>
</dbReference>
<dbReference type="Pfam" id="PF01047">
    <property type="entry name" value="MarR"/>
    <property type="match status" value="1"/>
</dbReference>
<sequence length="170" mass="20103">MPPYRDSDMIHMFGALMRTHDILLNRILNRYGLYKSQPFILELLERYPGITQQELADCLKVSKATIAASLKRMEKVGFVQRAPDPQDTRRNRITITELGRKASHDCRQEVEHLKDVLFSQVTPQDEELLTDLLRRMYESLNRLREEDEDTEGMRPRNHHQNPRWEEGPDM</sequence>
<evidence type="ECO:0000313" key="6">
    <source>
        <dbReference type="EMBL" id="VYS76519.1"/>
    </source>
</evidence>
<dbReference type="PROSITE" id="PS50995">
    <property type="entry name" value="HTH_MARR_2"/>
    <property type="match status" value="1"/>
</dbReference>
<feature type="domain" description="HTH marR-type" evidence="5">
    <location>
        <begin position="6"/>
        <end position="138"/>
    </location>
</feature>
<protein>
    <submittedName>
        <fullName evidence="6">Transcriptional regulator HosA</fullName>
    </submittedName>
</protein>
<dbReference type="InterPro" id="IPR036388">
    <property type="entry name" value="WH-like_DNA-bd_sf"/>
</dbReference>
<dbReference type="GO" id="GO:0003677">
    <property type="term" value="F:DNA binding"/>
    <property type="evidence" value="ECO:0007669"/>
    <property type="project" value="UniProtKB-KW"/>
</dbReference>
<dbReference type="PANTHER" id="PTHR42756">
    <property type="entry name" value="TRANSCRIPTIONAL REGULATOR, MARR"/>
    <property type="match status" value="1"/>
</dbReference>
<dbReference type="PRINTS" id="PR00598">
    <property type="entry name" value="HTHMARR"/>
</dbReference>
<gene>
    <name evidence="6" type="primary">hosA</name>
    <name evidence="6" type="ORF">AULFYP135_00265</name>
</gene>
<evidence type="ECO:0000256" key="4">
    <source>
        <dbReference type="SAM" id="MobiDB-lite"/>
    </source>
</evidence>
<evidence type="ECO:0000256" key="1">
    <source>
        <dbReference type="ARBA" id="ARBA00023015"/>
    </source>
</evidence>
<dbReference type="PANTHER" id="PTHR42756:SF1">
    <property type="entry name" value="TRANSCRIPTIONAL REPRESSOR OF EMRAB OPERON"/>
    <property type="match status" value="1"/>
</dbReference>
<dbReference type="GO" id="GO:0003700">
    <property type="term" value="F:DNA-binding transcription factor activity"/>
    <property type="evidence" value="ECO:0007669"/>
    <property type="project" value="InterPro"/>
</dbReference>
<evidence type="ECO:0000256" key="3">
    <source>
        <dbReference type="ARBA" id="ARBA00023163"/>
    </source>
</evidence>
<reference evidence="6" key="1">
    <citation type="submission" date="2019-11" db="EMBL/GenBank/DDBJ databases">
        <authorList>
            <person name="Feng L."/>
        </authorList>
    </citation>
    <scope>NUCLEOTIDE SEQUENCE</scope>
    <source>
        <strain evidence="6">AundefinedLFYP135</strain>
    </source>
</reference>